<dbReference type="EMBL" id="BARW01006995">
    <property type="protein sequence ID" value="GAI83438.1"/>
    <property type="molecule type" value="Genomic_DNA"/>
</dbReference>
<accession>X1RRZ9</accession>
<comment type="caution">
    <text evidence="1">The sequence shown here is derived from an EMBL/GenBank/DDBJ whole genome shotgun (WGS) entry which is preliminary data.</text>
</comment>
<proteinExistence type="predicted"/>
<gene>
    <name evidence="1" type="ORF">S12H4_14645</name>
</gene>
<reference evidence="1" key="1">
    <citation type="journal article" date="2014" name="Front. Microbiol.">
        <title>High frequency of phylogenetically diverse reductive dehalogenase-homologous genes in deep subseafloor sedimentary metagenomes.</title>
        <authorList>
            <person name="Kawai M."/>
            <person name="Futagami T."/>
            <person name="Toyoda A."/>
            <person name="Takaki Y."/>
            <person name="Nishi S."/>
            <person name="Hori S."/>
            <person name="Arai W."/>
            <person name="Tsubouchi T."/>
            <person name="Morono Y."/>
            <person name="Uchiyama I."/>
            <person name="Ito T."/>
            <person name="Fujiyama A."/>
            <person name="Inagaki F."/>
            <person name="Takami H."/>
        </authorList>
    </citation>
    <scope>NUCLEOTIDE SEQUENCE</scope>
    <source>
        <strain evidence="1">Expedition CK06-06</strain>
    </source>
</reference>
<organism evidence="1">
    <name type="scientific">marine sediment metagenome</name>
    <dbReference type="NCBI Taxonomy" id="412755"/>
    <lineage>
        <taxon>unclassified sequences</taxon>
        <taxon>metagenomes</taxon>
        <taxon>ecological metagenomes</taxon>
    </lineage>
</organism>
<name>X1RRZ9_9ZZZZ</name>
<sequence>MDKTLDYIECAGVRVPADWSVEQLTEALSKRKIRFANEQEIMHIFTKAIHKGKTRKRKAYA</sequence>
<protein>
    <submittedName>
        <fullName evidence="1">Uncharacterized protein</fullName>
    </submittedName>
</protein>
<dbReference type="AlphaFoldDB" id="X1RRZ9"/>
<evidence type="ECO:0000313" key="1">
    <source>
        <dbReference type="EMBL" id="GAI83438.1"/>
    </source>
</evidence>